<proteinExistence type="predicted"/>
<keyword evidence="2" id="KW-1185">Reference proteome</keyword>
<dbReference type="SUPFAM" id="SSF53448">
    <property type="entry name" value="Nucleotide-diphospho-sugar transferases"/>
    <property type="match status" value="1"/>
</dbReference>
<dbReference type="Gene3D" id="3.90.550.20">
    <property type="match status" value="1"/>
</dbReference>
<dbReference type="OrthoDB" id="9802987at2"/>
<evidence type="ECO:0000313" key="1">
    <source>
        <dbReference type="EMBL" id="SFS12365.1"/>
    </source>
</evidence>
<dbReference type="Pfam" id="PF04488">
    <property type="entry name" value="Gly_transf_sug"/>
    <property type="match status" value="1"/>
</dbReference>
<protein>
    <submittedName>
        <fullName evidence="1">Glycosyltransferase sugar-binding region containing DXD motif-containing protein</fullName>
    </submittedName>
</protein>
<keyword evidence="1" id="KW-0808">Transferase</keyword>
<dbReference type="STRING" id="474950.SAMN05421771_2110"/>
<sequence length="316" mass="36012">MAIPRSFHFIFGLKPQTTPFHLAHYLCLRSCIEVNRPAAVNFHYRNMPWGPLWDLVVSQITLRPLAESVPLDTYAYPEASTSVTYRYAHTSDFLRVAILEREGGVYADIDTLFLRPYPDRLYQHPFVMGHELVDPHVPSATLGGSLCNAVLLSEPGARFAQLWQQQMASSFDGSWSRHSTFLPYEISRAHPETIAVEPESSFFHLDWTREGIRRLFETSETLPDSVYSLHLWAHLWWESGRTDVSRFHADRLTPEYIAYANTTYARYARRFLPANLKLGSRAAWTTQRAIAQATDAASILKARAAARVRSLTGPAR</sequence>
<dbReference type="RefSeq" id="WP_089839066.1">
    <property type="nucleotide sequence ID" value="NZ_FOZL01000001.1"/>
</dbReference>
<dbReference type="PANTHER" id="PTHR46830:SF2">
    <property type="entry name" value="ALPHA-1,4-N-ACETYLGLUCOSAMINYLTRANSFERASE"/>
    <property type="match status" value="1"/>
</dbReference>
<organism evidence="1 2">
    <name type="scientific">Granulicella pectinivorans</name>
    <dbReference type="NCBI Taxonomy" id="474950"/>
    <lineage>
        <taxon>Bacteria</taxon>
        <taxon>Pseudomonadati</taxon>
        <taxon>Acidobacteriota</taxon>
        <taxon>Terriglobia</taxon>
        <taxon>Terriglobales</taxon>
        <taxon>Acidobacteriaceae</taxon>
        <taxon>Granulicella</taxon>
    </lineage>
</organism>
<dbReference type="EMBL" id="FOZL01000001">
    <property type="protein sequence ID" value="SFS12365.1"/>
    <property type="molecule type" value="Genomic_DNA"/>
</dbReference>
<accession>A0A1I6M9H5</accession>
<dbReference type="InterPro" id="IPR029044">
    <property type="entry name" value="Nucleotide-diphossugar_trans"/>
</dbReference>
<dbReference type="AlphaFoldDB" id="A0A1I6M9H5"/>
<gene>
    <name evidence="1" type="ORF">SAMN05421771_2110</name>
</gene>
<dbReference type="Proteomes" id="UP000199024">
    <property type="component" value="Unassembled WGS sequence"/>
</dbReference>
<name>A0A1I6M9H5_9BACT</name>
<reference evidence="1 2" key="1">
    <citation type="submission" date="2016-10" db="EMBL/GenBank/DDBJ databases">
        <authorList>
            <person name="de Groot N.N."/>
        </authorList>
    </citation>
    <scope>NUCLEOTIDE SEQUENCE [LARGE SCALE GENOMIC DNA]</scope>
    <source>
        <strain evidence="1 2">DSM 21001</strain>
    </source>
</reference>
<dbReference type="InterPro" id="IPR007577">
    <property type="entry name" value="GlycoTrfase_DXD_sugar-bd_CS"/>
</dbReference>
<evidence type="ECO:0000313" key="2">
    <source>
        <dbReference type="Proteomes" id="UP000199024"/>
    </source>
</evidence>
<dbReference type="PANTHER" id="PTHR46830">
    <property type="entry name" value="TRANSFERASE, PUTATIVE-RELATED"/>
    <property type="match status" value="1"/>
</dbReference>
<dbReference type="GO" id="GO:0016740">
    <property type="term" value="F:transferase activity"/>
    <property type="evidence" value="ECO:0007669"/>
    <property type="project" value="UniProtKB-KW"/>
</dbReference>